<gene>
    <name evidence="3" type="primary">ycjS_2</name>
    <name evidence="3" type="ORF">EC9_32940</name>
</gene>
<dbReference type="EC" id="1.-.-.-" evidence="3"/>
<dbReference type="InterPro" id="IPR000683">
    <property type="entry name" value="Gfo/Idh/MocA-like_OxRdtase_N"/>
</dbReference>
<feature type="domain" description="Gfo/Idh/MocA-like oxidoreductase N-terminal" evidence="1">
    <location>
        <begin position="2"/>
        <end position="128"/>
    </location>
</feature>
<dbReference type="KEGG" id="ruv:EC9_32940"/>
<dbReference type="InterPro" id="IPR051450">
    <property type="entry name" value="Gfo/Idh/MocA_Oxidoreductases"/>
</dbReference>
<dbReference type="InterPro" id="IPR055170">
    <property type="entry name" value="GFO_IDH_MocA-like_dom"/>
</dbReference>
<reference evidence="3 4" key="1">
    <citation type="submission" date="2019-02" db="EMBL/GenBank/DDBJ databases">
        <title>Deep-cultivation of Planctomycetes and their phenomic and genomic characterization uncovers novel biology.</title>
        <authorList>
            <person name="Wiegand S."/>
            <person name="Jogler M."/>
            <person name="Boedeker C."/>
            <person name="Pinto D."/>
            <person name="Vollmers J."/>
            <person name="Rivas-Marin E."/>
            <person name="Kohn T."/>
            <person name="Peeters S.H."/>
            <person name="Heuer A."/>
            <person name="Rast P."/>
            <person name="Oberbeckmann S."/>
            <person name="Bunk B."/>
            <person name="Jeske O."/>
            <person name="Meyerdierks A."/>
            <person name="Storesund J.E."/>
            <person name="Kallscheuer N."/>
            <person name="Luecker S."/>
            <person name="Lage O.M."/>
            <person name="Pohl T."/>
            <person name="Merkel B.J."/>
            <person name="Hornburger P."/>
            <person name="Mueller R.-W."/>
            <person name="Bruemmer F."/>
            <person name="Labrenz M."/>
            <person name="Spormann A.M."/>
            <person name="Op den Camp H."/>
            <person name="Overmann J."/>
            <person name="Amann R."/>
            <person name="Jetten M.S.M."/>
            <person name="Mascher T."/>
            <person name="Medema M.H."/>
            <person name="Devos D.P."/>
            <person name="Kaster A.-K."/>
            <person name="Ovreas L."/>
            <person name="Rohde M."/>
            <person name="Galperin M.Y."/>
            <person name="Jogler C."/>
        </authorList>
    </citation>
    <scope>NUCLEOTIDE SEQUENCE [LARGE SCALE GENOMIC DNA]</scope>
    <source>
        <strain evidence="3 4">EC9</strain>
    </source>
</reference>
<keyword evidence="4" id="KW-1185">Reference proteome</keyword>
<dbReference type="Proteomes" id="UP000319557">
    <property type="component" value="Chromosome"/>
</dbReference>
<dbReference type="GO" id="GO:0016491">
    <property type="term" value="F:oxidoreductase activity"/>
    <property type="evidence" value="ECO:0007669"/>
    <property type="project" value="UniProtKB-KW"/>
</dbReference>
<proteinExistence type="predicted"/>
<evidence type="ECO:0000313" key="3">
    <source>
        <dbReference type="EMBL" id="QDS89097.1"/>
    </source>
</evidence>
<dbReference type="SUPFAM" id="SSF51735">
    <property type="entry name" value="NAD(P)-binding Rossmann-fold domains"/>
    <property type="match status" value="1"/>
</dbReference>
<evidence type="ECO:0000259" key="1">
    <source>
        <dbReference type="Pfam" id="PF01408"/>
    </source>
</evidence>
<feature type="domain" description="GFO/IDH/MocA-like oxidoreductase" evidence="2">
    <location>
        <begin position="145"/>
        <end position="253"/>
    </location>
</feature>
<accession>A0A517M2J4</accession>
<name>A0A517M2J4_9BACT</name>
<dbReference type="Pfam" id="PF22725">
    <property type="entry name" value="GFO_IDH_MocA_C3"/>
    <property type="match status" value="1"/>
</dbReference>
<dbReference type="InterPro" id="IPR036291">
    <property type="entry name" value="NAD(P)-bd_dom_sf"/>
</dbReference>
<dbReference type="PANTHER" id="PTHR43377">
    <property type="entry name" value="BILIVERDIN REDUCTASE A"/>
    <property type="match status" value="1"/>
</dbReference>
<organism evidence="3 4">
    <name type="scientific">Rosistilla ulvae</name>
    <dbReference type="NCBI Taxonomy" id="1930277"/>
    <lineage>
        <taxon>Bacteria</taxon>
        <taxon>Pseudomonadati</taxon>
        <taxon>Planctomycetota</taxon>
        <taxon>Planctomycetia</taxon>
        <taxon>Pirellulales</taxon>
        <taxon>Pirellulaceae</taxon>
        <taxon>Rosistilla</taxon>
    </lineage>
</organism>
<dbReference type="Gene3D" id="3.30.360.10">
    <property type="entry name" value="Dihydrodipicolinate Reductase, domain 2"/>
    <property type="match status" value="1"/>
</dbReference>
<dbReference type="GO" id="GO:0000166">
    <property type="term" value="F:nucleotide binding"/>
    <property type="evidence" value="ECO:0007669"/>
    <property type="project" value="InterPro"/>
</dbReference>
<dbReference type="Pfam" id="PF01408">
    <property type="entry name" value="GFO_IDH_MocA"/>
    <property type="match status" value="1"/>
</dbReference>
<keyword evidence="3" id="KW-0560">Oxidoreductase</keyword>
<evidence type="ECO:0000313" key="4">
    <source>
        <dbReference type="Proteomes" id="UP000319557"/>
    </source>
</evidence>
<dbReference type="SUPFAM" id="SSF55347">
    <property type="entry name" value="Glyceraldehyde-3-phosphate dehydrogenase-like, C-terminal domain"/>
    <property type="match status" value="1"/>
</dbReference>
<sequence>MIKVGVVGIGMMGAVHLEAYGKCPDVEVVAVADMDPDRRSGKSSAQGNIEGQKQGGFDFSTVRQYADASELIAAPDVDVVDICLPTPAHLKFGKQALRAGKHVFIEKPLSRTYSEALELADAADEAEGLAFCAMCMRFWPGWDWLKNVVEEKTYGAVLSATFRRITQFPGGPFYSDGKASGGALLDLHIHDVDFIRYLFGTPKSVSSHGYSKPTTHCDHVLTNYHYDDIPIVTAEGGWSMVPGFGFEMEYIVNFDNATAVYRLSDAPSLTLVTEEGGKTTIPLAEGLGYEIELKHFVDCIQRGVPSDRITFRDAAEAIRIVEAEQESMSKKSVVSL</sequence>
<dbReference type="PANTHER" id="PTHR43377:SF1">
    <property type="entry name" value="BILIVERDIN REDUCTASE A"/>
    <property type="match status" value="1"/>
</dbReference>
<dbReference type="RefSeq" id="WP_145346665.1">
    <property type="nucleotide sequence ID" value="NZ_CP036261.1"/>
</dbReference>
<dbReference type="OrthoDB" id="9783105at2"/>
<dbReference type="Gene3D" id="3.40.50.720">
    <property type="entry name" value="NAD(P)-binding Rossmann-like Domain"/>
    <property type="match status" value="1"/>
</dbReference>
<dbReference type="AlphaFoldDB" id="A0A517M2J4"/>
<dbReference type="EMBL" id="CP036261">
    <property type="protein sequence ID" value="QDS89097.1"/>
    <property type="molecule type" value="Genomic_DNA"/>
</dbReference>
<evidence type="ECO:0000259" key="2">
    <source>
        <dbReference type="Pfam" id="PF22725"/>
    </source>
</evidence>
<protein>
    <submittedName>
        <fullName evidence="3">Putative oxidoreductase YcjS</fullName>
        <ecNumber evidence="3">1.-.-.-</ecNumber>
    </submittedName>
</protein>